<sequence>MGVVYVAEEPHGNMATGIPDRPHWNRPRICAPVDSRDANGRPLACRANHLSSCAVEGKESIAGHEQLIAVDFQQRVLINRADTRNHQAKLEGEDVPAAVNRSEDGVSRVNVNRATLPTDPNNRGPARGIDLLLVQRVPGFLVVGLGEGQNAIATFNPSPISAAIDELD</sequence>
<evidence type="ECO:0000313" key="1">
    <source>
        <dbReference type="EMBL" id="AKH45993.1"/>
    </source>
</evidence>
<proteinExistence type="predicted"/>
<dbReference type="EMBL" id="KR029577">
    <property type="protein sequence ID" value="AKH45993.1"/>
    <property type="molecule type" value="Genomic_DNA"/>
</dbReference>
<accession>A0A0F7L3C4</accession>
<reference evidence="1" key="1">
    <citation type="journal article" date="2015" name="Front. Microbiol.">
        <title>Combining genomic sequencing methods to explore viral diversity and reveal potential virus-host interactions.</title>
        <authorList>
            <person name="Chow C.E."/>
            <person name="Winget D.M."/>
            <person name="White R.A.III."/>
            <person name="Hallam S.J."/>
            <person name="Suttle C.A."/>
        </authorList>
    </citation>
    <scope>NUCLEOTIDE SEQUENCE</scope>
    <source>
        <strain evidence="1">Anoxic3_1</strain>
    </source>
</reference>
<organism evidence="1">
    <name type="scientific">uncultured marine virus</name>
    <dbReference type="NCBI Taxonomy" id="186617"/>
    <lineage>
        <taxon>Viruses</taxon>
        <taxon>environmental samples</taxon>
    </lineage>
</organism>
<name>A0A0F7L3C4_9VIRU</name>
<protein>
    <submittedName>
        <fullName evidence="1">Uncharacterized protein</fullName>
    </submittedName>
</protein>
<reference evidence="1" key="2">
    <citation type="submission" date="2015-03" db="EMBL/GenBank/DDBJ databases">
        <authorList>
            <person name="Chow C.-E.T."/>
            <person name="Winget D.M."/>
            <person name="White R.A.III."/>
            <person name="Hallam S.J."/>
            <person name="Suttle C.A."/>
        </authorList>
    </citation>
    <scope>NUCLEOTIDE SEQUENCE</scope>
    <source>
        <strain evidence="1">Anoxic3_1</strain>
    </source>
</reference>